<dbReference type="InterPro" id="IPR025110">
    <property type="entry name" value="AMP-bd_C"/>
</dbReference>
<dbReference type="EMBL" id="JBIRGH010000032">
    <property type="protein sequence ID" value="MFH8589432.1"/>
    <property type="molecule type" value="Genomic_DNA"/>
</dbReference>
<dbReference type="Gene3D" id="3.30.300.30">
    <property type="match status" value="1"/>
</dbReference>
<dbReference type="InterPro" id="IPR042099">
    <property type="entry name" value="ANL_N_sf"/>
</dbReference>
<dbReference type="InterPro" id="IPR020845">
    <property type="entry name" value="AMP-binding_CS"/>
</dbReference>
<evidence type="ECO:0000313" key="6">
    <source>
        <dbReference type="Proteomes" id="UP001610990"/>
    </source>
</evidence>
<proteinExistence type="predicted"/>
<evidence type="ECO:0000259" key="3">
    <source>
        <dbReference type="Pfam" id="PF00501"/>
    </source>
</evidence>
<keyword evidence="1" id="KW-0436">Ligase</keyword>
<name>A0ABW7RMW3_9ACTN</name>
<protein>
    <submittedName>
        <fullName evidence="5">AMP-binding protein</fullName>
    </submittedName>
</protein>
<accession>A0ABW7RMW3</accession>
<keyword evidence="6" id="KW-1185">Reference proteome</keyword>
<dbReference type="RefSeq" id="WP_397676445.1">
    <property type="nucleotide sequence ID" value="NZ_JBIRGH010000032.1"/>
</dbReference>
<dbReference type="SUPFAM" id="SSF56801">
    <property type="entry name" value="Acetyl-CoA synthetase-like"/>
    <property type="match status" value="1"/>
</dbReference>
<dbReference type="InterPro" id="IPR000873">
    <property type="entry name" value="AMP-dep_synth/lig_dom"/>
</dbReference>
<dbReference type="PROSITE" id="PS00455">
    <property type="entry name" value="AMP_BINDING"/>
    <property type="match status" value="1"/>
</dbReference>
<dbReference type="Pfam" id="PF00501">
    <property type="entry name" value="AMP-binding"/>
    <property type="match status" value="1"/>
</dbReference>
<feature type="domain" description="AMP-dependent synthetase/ligase" evidence="3">
    <location>
        <begin position="66"/>
        <end position="406"/>
    </location>
</feature>
<evidence type="ECO:0000313" key="5">
    <source>
        <dbReference type="EMBL" id="MFH8589432.1"/>
    </source>
</evidence>
<dbReference type="Pfam" id="PF13193">
    <property type="entry name" value="AMP-binding_C"/>
    <property type="match status" value="1"/>
</dbReference>
<comment type="caution">
    <text evidence="5">The sequence shown here is derived from an EMBL/GenBank/DDBJ whole genome shotgun (WGS) entry which is preliminary data.</text>
</comment>
<dbReference type="InterPro" id="IPR045851">
    <property type="entry name" value="AMP-bd_C_sf"/>
</dbReference>
<dbReference type="Proteomes" id="UP001610990">
    <property type="component" value="Unassembled WGS sequence"/>
</dbReference>
<dbReference type="PANTHER" id="PTHR43352">
    <property type="entry name" value="ACETYL-COA SYNTHETASE"/>
    <property type="match status" value="1"/>
</dbReference>
<evidence type="ECO:0000259" key="4">
    <source>
        <dbReference type="Pfam" id="PF13193"/>
    </source>
</evidence>
<organism evidence="5 6">
    <name type="scientific">Streptomyces celluloflavus</name>
    <dbReference type="NCBI Taxonomy" id="58344"/>
    <lineage>
        <taxon>Bacteria</taxon>
        <taxon>Bacillati</taxon>
        <taxon>Actinomycetota</taxon>
        <taxon>Actinomycetes</taxon>
        <taxon>Kitasatosporales</taxon>
        <taxon>Streptomycetaceae</taxon>
        <taxon>Streptomyces</taxon>
    </lineage>
</organism>
<dbReference type="PANTHER" id="PTHR43352:SF1">
    <property type="entry name" value="ANTHRANILATE--COA LIGASE"/>
    <property type="match status" value="1"/>
</dbReference>
<gene>
    <name evidence="5" type="ORF">ACH4GP_34520</name>
</gene>
<evidence type="ECO:0000256" key="1">
    <source>
        <dbReference type="ARBA" id="ARBA00022598"/>
    </source>
</evidence>
<feature type="region of interest" description="Disordered" evidence="2">
    <location>
        <begin position="1"/>
        <end position="23"/>
    </location>
</feature>
<evidence type="ECO:0000256" key="2">
    <source>
        <dbReference type="SAM" id="MobiDB-lite"/>
    </source>
</evidence>
<feature type="domain" description="AMP-binding enzyme C-terminal" evidence="4">
    <location>
        <begin position="460"/>
        <end position="543"/>
    </location>
</feature>
<reference evidence="5 6" key="1">
    <citation type="submission" date="2024-10" db="EMBL/GenBank/DDBJ databases">
        <title>The Natural Products Discovery Center: Release of the First 8490 Sequenced Strains for Exploring Actinobacteria Biosynthetic Diversity.</title>
        <authorList>
            <person name="Kalkreuter E."/>
            <person name="Kautsar S.A."/>
            <person name="Yang D."/>
            <person name="Bader C.D."/>
            <person name="Teijaro C.N."/>
            <person name="Fluegel L."/>
            <person name="Davis C.M."/>
            <person name="Simpson J.R."/>
            <person name="Lauterbach L."/>
            <person name="Steele A.D."/>
            <person name="Gui C."/>
            <person name="Meng S."/>
            <person name="Li G."/>
            <person name="Viehrig K."/>
            <person name="Ye F."/>
            <person name="Su P."/>
            <person name="Kiefer A.F."/>
            <person name="Nichols A."/>
            <person name="Cepeda A.J."/>
            <person name="Yan W."/>
            <person name="Fan B."/>
            <person name="Jiang Y."/>
            <person name="Adhikari A."/>
            <person name="Zheng C.-J."/>
            <person name="Schuster L."/>
            <person name="Cowan T.M."/>
            <person name="Smanski M.J."/>
            <person name="Chevrette M.G."/>
            <person name="De Carvalho L.P.S."/>
            <person name="Shen B."/>
        </authorList>
    </citation>
    <scope>NUCLEOTIDE SEQUENCE [LARGE SCALE GENOMIC DNA]</scope>
    <source>
        <strain evidence="5 6">NPDC018013</strain>
    </source>
</reference>
<dbReference type="Gene3D" id="3.40.50.12780">
    <property type="entry name" value="N-terminal domain of ligase-like"/>
    <property type="match status" value="1"/>
</dbReference>
<sequence length="564" mass="59867">MEPLSAATPAGGAPLSPSAHRDTFARDHLPPVSQWPEFVFGLPELRYPARLNCAEELLDATIGRFGGARPALYDAAGRMWTYAGLRERVDRIARVLVEDFGLVPGNRVLLRGPNAPWLAACWLAALKAGAVVVTTMPLLRAGELRVVAGKARVDLALCEERYTDELLRAQVAGLRVVGYGGEDSELARRAAVKSGGFGAVATAADDVALIAFTSGTSGEPKATMHFHRDVLAIADTFAARVLRPVPEDLFTGSPPLAFTFGLGGLLVFPLRAGAASLLLEKAAPRELFAAVGRHRATVLFTAPTAYRAALREIGGYDLSSLRRCVSAGETLPADTWRAFEAATGQRVIDGIGATELLHVFIASADEEIRPGATGRPVPGFAARVVDGGGRPVPDGVAGRLAVRGPTGCRYLADDRQRDYVQDGWNITGDIYVRDGDGYFWYQARADDMIVTAGYNVAAPEVEQAVLRHPSVAGCAVVGVPDAERGSVVKAVVVPAEGHAPASAAAADRLAREIQDRVKAEIAPYKYPRIVEFVAELPCSSTGKVQRGVLRQAHTARAVDTRGNG</sequence>